<dbReference type="InterPro" id="IPR000612">
    <property type="entry name" value="PMP3"/>
</dbReference>
<dbReference type="InterPro" id="IPR006073">
    <property type="entry name" value="GTP-bd"/>
</dbReference>
<dbReference type="Pfam" id="PF16897">
    <property type="entry name" value="MMR_HSR1_Xtn"/>
    <property type="match status" value="1"/>
</dbReference>
<dbReference type="PROSITE" id="PS00905">
    <property type="entry name" value="GTP1_OBG"/>
    <property type="match status" value="1"/>
</dbReference>
<sequence length="987" mass="110332">MTTVQKIKEIEDEMARTQKNKATSYHLGLLKAKLAKLRRELITPQGGGGGGGGVGFDVARTGIASVGFVGFPSVGKSTLMSKLTGTHSEAAAYEFTTLTTVPGTLKVHGAPIQILDLPGIVEGAADGRGRGRQVIAVARTCNLIFIVLDVLKPLGDKKIIESELEGFGIRLNKKPPQILDKGGIAITNTVPLTNLDHESIKAVLSEFRISNADVAIREPDATTDDLIDVIEGNRVYIPAIYVLNKIDAISIEELDLLYKIPNSVPVSSKEWMNVDELLDVMWSALDLVRVYTKPRGLAPDYSTPVVLRRGKSSVEDFCNSIHKEIAKQIKYAIVWGSSAKHSRGQKVGLDHVLEDEGNMNTDHEIALMYASSPWSLFQPRNNFYSPFSNAVLRVVRPPRPSLEDLLLQFFTGDEVTTLATELELEPEVVYAPNHGEMSESSDPTPNFDLSERIAREMQEQEDREQEMKDRATAMRHQFGEYMSAFEASEPTIEGFRSMFPREPVNAEAGPSTIKKPVSSYSFGASPSSDWSKLYRDQKMTYDDESGSDESEKAYGKKPARASQLNNGYCSPSEILSDLEAHLRHEIDRFNFPEHLEFQPGSHTPTLLHTPSNAAVHSFEKVLLDMRASLGLLEAGLDEVSAVLEQREAKISQSRQVEKPTSNWTKRSLAFHHYIPETHIELSTTEQFTKIDLTPKRHHGYAVLLFIFGTFFPPLAVAARFGIGGDFWLNLLLTILGYFPGHGHNFYIQNIRNNKNHRRTPKWAQKYGLIDDSEIKRKQRRSQWAHRYNERLPQSTLEGQEYEEGQNPTETPRAEDNDPFRRPGEGALWGEEDENYYGRRPRANSTQSGSQSSLSNRSTRRWQYPANFDEATEIGGPEDGRKGKKKKSSSKRKDKKDRWGRTADAHAGAGYEDVDGGSKKKKKKKSKTTDDSMFSNRRSESNLSRRLSSTSEFEGPEDAVGGLYGERAALRTAPEPRRDGSDPLAHQF</sequence>
<evidence type="ECO:0000256" key="6">
    <source>
        <dbReference type="ARBA" id="ARBA00023134"/>
    </source>
</evidence>
<accession>A0A8H2WCS3</accession>
<dbReference type="InterPro" id="IPR005225">
    <property type="entry name" value="Small_GTP-bd"/>
</dbReference>
<dbReference type="InterPro" id="IPR012675">
    <property type="entry name" value="Beta-grasp_dom_sf"/>
</dbReference>
<dbReference type="PRINTS" id="PR00326">
    <property type="entry name" value="GTP1OBG"/>
</dbReference>
<evidence type="ECO:0000259" key="10">
    <source>
        <dbReference type="PROSITE" id="PS51710"/>
    </source>
</evidence>
<dbReference type="GO" id="GO:0003924">
    <property type="term" value="F:GTPase activity"/>
    <property type="evidence" value="ECO:0007669"/>
    <property type="project" value="InterPro"/>
</dbReference>
<evidence type="ECO:0000313" key="12">
    <source>
        <dbReference type="EMBL" id="CAE6361215.1"/>
    </source>
</evidence>
<feature type="compositionally biased region" description="Low complexity" evidence="9">
    <location>
        <begin position="940"/>
        <end position="951"/>
    </location>
</feature>
<feature type="domain" description="TGS" evidence="11">
    <location>
        <begin position="286"/>
        <end position="363"/>
    </location>
</feature>
<dbReference type="InterPro" id="IPR006074">
    <property type="entry name" value="GTP1-OBG_CS"/>
</dbReference>
<evidence type="ECO:0000256" key="2">
    <source>
        <dbReference type="ARBA" id="ARBA00009530"/>
    </source>
</evidence>
<dbReference type="FunFam" id="3.40.50.300:FF:001436">
    <property type="entry name" value="Developmentally-regulated GTP-binding protein"/>
    <property type="match status" value="1"/>
</dbReference>
<feature type="compositionally biased region" description="Basic and acidic residues" evidence="9">
    <location>
        <begin position="811"/>
        <end position="823"/>
    </location>
</feature>
<keyword evidence="7" id="KW-0472">Membrane</keyword>
<feature type="compositionally biased region" description="Polar residues" evidence="9">
    <location>
        <begin position="518"/>
        <end position="527"/>
    </location>
</feature>
<evidence type="ECO:0000256" key="7">
    <source>
        <dbReference type="ARBA" id="ARBA00023136"/>
    </source>
</evidence>
<dbReference type="Gene3D" id="6.10.140.1070">
    <property type="match status" value="2"/>
</dbReference>
<dbReference type="InterPro" id="IPR027417">
    <property type="entry name" value="P-loop_NTPase"/>
</dbReference>
<dbReference type="EMBL" id="CAJMWQ010000496">
    <property type="protein sequence ID" value="CAE6361215.1"/>
    <property type="molecule type" value="Genomic_DNA"/>
</dbReference>
<feature type="compositionally biased region" description="Basic residues" evidence="9">
    <location>
        <begin position="881"/>
        <end position="894"/>
    </location>
</feature>
<dbReference type="Pfam" id="PF01679">
    <property type="entry name" value="Pmp3"/>
    <property type="match status" value="1"/>
</dbReference>
<dbReference type="Pfam" id="PF02824">
    <property type="entry name" value="TGS"/>
    <property type="match status" value="1"/>
</dbReference>
<dbReference type="InterPro" id="IPR031167">
    <property type="entry name" value="G_OBG"/>
</dbReference>
<feature type="region of interest" description="Disordered" evidence="9">
    <location>
        <begin position="779"/>
        <end position="987"/>
    </location>
</feature>
<dbReference type="PROSITE" id="PS51710">
    <property type="entry name" value="G_OBG"/>
    <property type="match status" value="1"/>
</dbReference>
<evidence type="ECO:0000256" key="3">
    <source>
        <dbReference type="ARBA" id="ARBA00022692"/>
    </source>
</evidence>
<organism evidence="12 13">
    <name type="scientific">Rhizoctonia solani</name>
    <dbReference type="NCBI Taxonomy" id="456999"/>
    <lineage>
        <taxon>Eukaryota</taxon>
        <taxon>Fungi</taxon>
        <taxon>Dikarya</taxon>
        <taxon>Basidiomycota</taxon>
        <taxon>Agaricomycotina</taxon>
        <taxon>Agaricomycetes</taxon>
        <taxon>Cantharellales</taxon>
        <taxon>Ceratobasidiaceae</taxon>
        <taxon>Rhizoctonia</taxon>
    </lineage>
</organism>
<dbReference type="GO" id="GO:0016020">
    <property type="term" value="C:membrane"/>
    <property type="evidence" value="ECO:0007669"/>
    <property type="project" value="UniProtKB-SubCell"/>
</dbReference>
<comment type="similarity">
    <text evidence="2">Belongs to the UPF0057 (PMP3) family.</text>
</comment>
<keyword evidence="6" id="KW-0342">GTP-binding</keyword>
<dbReference type="CDD" id="cd01896">
    <property type="entry name" value="DRG"/>
    <property type="match status" value="1"/>
</dbReference>
<feature type="region of interest" description="Disordered" evidence="9">
    <location>
        <begin position="540"/>
        <end position="566"/>
    </location>
</feature>
<evidence type="ECO:0000256" key="9">
    <source>
        <dbReference type="SAM" id="MobiDB-lite"/>
    </source>
</evidence>
<evidence type="ECO:0000256" key="8">
    <source>
        <dbReference type="SAM" id="Coils"/>
    </source>
</evidence>
<dbReference type="GO" id="GO:0005525">
    <property type="term" value="F:GTP binding"/>
    <property type="evidence" value="ECO:0007669"/>
    <property type="project" value="UniProtKB-KW"/>
</dbReference>
<feature type="domain" description="OBG-type G" evidence="10">
    <location>
        <begin position="64"/>
        <end position="286"/>
    </location>
</feature>
<comment type="subcellular location">
    <subcellularLocation>
        <location evidence="1">Membrane</location>
    </subcellularLocation>
</comment>
<dbReference type="InterPro" id="IPR031662">
    <property type="entry name" value="GTP-binding_2"/>
</dbReference>
<dbReference type="AlphaFoldDB" id="A0A8H2WCS3"/>
<reference evidence="12" key="1">
    <citation type="submission" date="2021-01" db="EMBL/GenBank/DDBJ databases">
        <authorList>
            <person name="Kaushik A."/>
        </authorList>
    </citation>
    <scope>NUCLEOTIDE SEQUENCE</scope>
    <source>
        <strain evidence="12">AG1-1B</strain>
    </source>
</reference>
<keyword evidence="8" id="KW-0175">Coiled coil</keyword>
<evidence type="ECO:0000313" key="13">
    <source>
        <dbReference type="Proteomes" id="UP000663826"/>
    </source>
</evidence>
<dbReference type="GO" id="GO:1903833">
    <property type="term" value="P:positive regulation of cellular response to amino acid starvation"/>
    <property type="evidence" value="ECO:0007669"/>
    <property type="project" value="UniProtKB-ARBA"/>
</dbReference>
<dbReference type="Pfam" id="PF01926">
    <property type="entry name" value="MMR_HSR1"/>
    <property type="match status" value="1"/>
</dbReference>
<evidence type="ECO:0000256" key="4">
    <source>
        <dbReference type="ARBA" id="ARBA00022741"/>
    </source>
</evidence>
<feature type="region of interest" description="Disordered" evidence="9">
    <location>
        <begin position="506"/>
        <end position="527"/>
    </location>
</feature>
<keyword evidence="3" id="KW-0812">Transmembrane</keyword>
<dbReference type="InterPro" id="IPR045001">
    <property type="entry name" value="DRG"/>
</dbReference>
<dbReference type="SUPFAM" id="SSF52540">
    <property type="entry name" value="P-loop containing nucleoside triphosphate hydrolases"/>
    <property type="match status" value="1"/>
</dbReference>
<feature type="compositionally biased region" description="Low complexity" evidence="9">
    <location>
        <begin position="843"/>
        <end position="856"/>
    </location>
</feature>
<proteinExistence type="inferred from homology"/>
<dbReference type="PROSITE" id="PS51880">
    <property type="entry name" value="TGS"/>
    <property type="match status" value="1"/>
</dbReference>
<evidence type="ECO:0000259" key="11">
    <source>
        <dbReference type="PROSITE" id="PS51880"/>
    </source>
</evidence>
<name>A0A8H2WCS3_9AGAM</name>
<keyword evidence="4" id="KW-0547">Nucleotide-binding</keyword>
<dbReference type="PANTHER" id="PTHR43127">
    <property type="entry name" value="DEVELOPMENTALLY-REGULATED GTP-BINDING PROTEIN 2"/>
    <property type="match status" value="1"/>
</dbReference>
<gene>
    <name evidence="12" type="ORF">RDB_LOCUS11269</name>
</gene>
<dbReference type="NCBIfam" id="TIGR00231">
    <property type="entry name" value="small_GTP"/>
    <property type="match status" value="1"/>
</dbReference>
<dbReference type="InterPro" id="IPR012676">
    <property type="entry name" value="TGS-like"/>
</dbReference>
<evidence type="ECO:0000256" key="1">
    <source>
        <dbReference type="ARBA" id="ARBA00004370"/>
    </source>
</evidence>
<dbReference type="SUPFAM" id="SSF81271">
    <property type="entry name" value="TGS-like"/>
    <property type="match status" value="1"/>
</dbReference>
<evidence type="ECO:0000256" key="5">
    <source>
        <dbReference type="ARBA" id="ARBA00022989"/>
    </source>
</evidence>
<dbReference type="Gene3D" id="3.10.20.30">
    <property type="match status" value="1"/>
</dbReference>
<comment type="caution">
    <text evidence="12">The sequence shown here is derived from an EMBL/GenBank/DDBJ whole genome shotgun (WGS) entry which is preliminary data.</text>
</comment>
<keyword evidence="5" id="KW-1133">Transmembrane helix</keyword>
<dbReference type="FunFam" id="3.10.20.30:FF:000003">
    <property type="entry name" value="Developmentally-regulated GTP-binding protein 1"/>
    <property type="match status" value="1"/>
</dbReference>
<dbReference type="InterPro" id="IPR004095">
    <property type="entry name" value="TGS"/>
</dbReference>
<dbReference type="Proteomes" id="UP000663826">
    <property type="component" value="Unassembled WGS sequence"/>
</dbReference>
<protein>
    <submittedName>
        <fullName evidence="12">Uncharacterized protein</fullName>
    </submittedName>
</protein>
<feature type="coiled-coil region" evidence="8">
    <location>
        <begin position="450"/>
        <end position="477"/>
    </location>
</feature>